<dbReference type="Proteomes" id="UP000327000">
    <property type="component" value="Unassembled WGS sequence"/>
</dbReference>
<feature type="compositionally biased region" description="Low complexity" evidence="1">
    <location>
        <begin position="269"/>
        <end position="278"/>
    </location>
</feature>
<evidence type="ECO:0000256" key="1">
    <source>
        <dbReference type="SAM" id="MobiDB-lite"/>
    </source>
</evidence>
<protein>
    <submittedName>
        <fullName evidence="2">Uncharacterized protein</fullName>
    </submittedName>
</protein>
<comment type="caution">
    <text evidence="2">The sequence shown here is derived from an EMBL/GenBank/DDBJ whole genome shotgun (WGS) entry which is preliminary data.</text>
</comment>
<sequence>MSEGRRRTRPWGPLRGPSGPARELADLQRAWLDKAGLRVRDLAGALQPEHFTDGRVPARSTVSDRLAGANPRWDFVEAVADVCSRDDAERSRLLDEARPVWERVRATALRRDGRTGQRGERAGQPGRYEDGGVGGARGDEGRPVDCPLDDCRSGGSPEDLSRSAPGGPADEALRAALDRAAEAERARDGAHQLSVLLLTTVGRLEKDLDELRARGGADGVRTEQLRRAHRRLQRSEARRTLLAQELRRVRAERDALRRASLSGPDDRTTGGPVRTTGGEARTDPPDNRPDNRPDKPWGTPGDVRTTPPPDNSPLTAVRALSDARAHGQDTAARHLATTVGRDGNPGFVQRVVALLLADEQPADAERVLTAVARTRPAARVPAVLTALFRAGRPQDASHIHVAVARAESAERVLEVVAALREAGLHSDVYQILMAAGRLRALGDVPPLVRSLESAGRSEDARWLLGFAARERPRTEARALAEILRLAGVPAAADHLLAELRPAITPHPEPTAEEEPPPLPVPTRGLATVIRIDPSPGPRAPILGRRLTDGPYVERVPPPRG</sequence>
<feature type="region of interest" description="Disordered" evidence="1">
    <location>
        <begin position="255"/>
        <end position="315"/>
    </location>
</feature>
<gene>
    <name evidence="2" type="ORF">FRZ00_03785</name>
</gene>
<feature type="region of interest" description="Disordered" evidence="1">
    <location>
        <begin position="109"/>
        <end position="169"/>
    </location>
</feature>
<reference evidence="2 3" key="1">
    <citation type="journal article" date="2019" name="Microb. Cell Fact.">
        <title>Exploring novel herbicidin analogues by transcriptional regulator overexpression and MS/MS molecular networking.</title>
        <authorList>
            <person name="Shi Y."/>
            <person name="Gu R."/>
            <person name="Li Y."/>
            <person name="Wang X."/>
            <person name="Ren W."/>
            <person name="Li X."/>
            <person name="Wang L."/>
            <person name="Xie Y."/>
            <person name="Hong B."/>
        </authorList>
    </citation>
    <scope>NUCLEOTIDE SEQUENCE [LARGE SCALE GENOMIC DNA]</scope>
    <source>
        <strain evidence="2 3">US-43</strain>
    </source>
</reference>
<dbReference type="EMBL" id="VOKX01000007">
    <property type="protein sequence ID" value="KAB7851249.1"/>
    <property type="molecule type" value="Genomic_DNA"/>
</dbReference>
<evidence type="ECO:0000313" key="2">
    <source>
        <dbReference type="EMBL" id="KAB7851249.1"/>
    </source>
</evidence>
<proteinExistence type="predicted"/>
<feature type="region of interest" description="Disordered" evidence="1">
    <location>
        <begin position="1"/>
        <end position="22"/>
    </location>
</feature>
<dbReference type="OrthoDB" id="4187664at2"/>
<feature type="compositionally biased region" description="Basic and acidic residues" evidence="1">
    <location>
        <begin position="109"/>
        <end position="121"/>
    </location>
</feature>
<dbReference type="AlphaFoldDB" id="A0A5N5WFE1"/>
<keyword evidence="3" id="KW-1185">Reference proteome</keyword>
<evidence type="ECO:0000313" key="3">
    <source>
        <dbReference type="Proteomes" id="UP000327000"/>
    </source>
</evidence>
<accession>A0A5N5WFE1</accession>
<feature type="region of interest" description="Disordered" evidence="1">
    <location>
        <begin position="505"/>
        <end position="560"/>
    </location>
</feature>
<name>A0A5N5WFE1_STRMB</name>
<organism evidence="2 3">
    <name type="scientific">Streptomyces mobaraensis</name>
    <name type="common">Streptoverticillium mobaraense</name>
    <dbReference type="NCBI Taxonomy" id="35621"/>
    <lineage>
        <taxon>Bacteria</taxon>
        <taxon>Bacillati</taxon>
        <taxon>Actinomycetota</taxon>
        <taxon>Actinomycetes</taxon>
        <taxon>Kitasatosporales</taxon>
        <taxon>Streptomycetaceae</taxon>
        <taxon>Streptomyces</taxon>
    </lineage>
</organism>
<feature type="compositionally biased region" description="Basic and acidic residues" evidence="1">
    <location>
        <begin position="280"/>
        <end position="295"/>
    </location>
</feature>
<dbReference type="RefSeq" id="WP_152262427.1">
    <property type="nucleotide sequence ID" value="NZ_VOKX01000007.1"/>
</dbReference>